<dbReference type="OrthoDB" id="2305498at2759"/>
<feature type="domain" description="F-box" evidence="2">
    <location>
        <begin position="57"/>
        <end position="104"/>
    </location>
</feature>
<evidence type="ECO:0000256" key="1">
    <source>
        <dbReference type="PROSITE-ProRule" id="PRU00221"/>
    </source>
</evidence>
<dbReference type="Pfam" id="PF00400">
    <property type="entry name" value="WD40"/>
    <property type="match status" value="3"/>
</dbReference>
<dbReference type="InterPro" id="IPR015943">
    <property type="entry name" value="WD40/YVTN_repeat-like_dom_sf"/>
</dbReference>
<dbReference type="SUPFAM" id="SSF50978">
    <property type="entry name" value="WD40 repeat-like"/>
    <property type="match status" value="1"/>
</dbReference>
<dbReference type="Gene3D" id="1.20.1280.50">
    <property type="match status" value="1"/>
</dbReference>
<reference evidence="3" key="1">
    <citation type="journal article" date="2019" name="bioRxiv">
        <title>The Genome of the Zebra Mussel, Dreissena polymorpha: A Resource for Invasive Species Research.</title>
        <authorList>
            <person name="McCartney M.A."/>
            <person name="Auch B."/>
            <person name="Kono T."/>
            <person name="Mallez S."/>
            <person name="Zhang Y."/>
            <person name="Obille A."/>
            <person name="Becker A."/>
            <person name="Abrahante J.E."/>
            <person name="Garbe J."/>
            <person name="Badalamenti J.P."/>
            <person name="Herman A."/>
            <person name="Mangelson H."/>
            <person name="Liachko I."/>
            <person name="Sullivan S."/>
            <person name="Sone E.D."/>
            <person name="Koren S."/>
            <person name="Silverstein K.A.T."/>
            <person name="Beckman K.B."/>
            <person name="Gohl D.M."/>
        </authorList>
    </citation>
    <scope>NUCLEOTIDE SEQUENCE</scope>
    <source>
        <strain evidence="3">Duluth1</strain>
        <tissue evidence="3">Whole animal</tissue>
    </source>
</reference>
<dbReference type="InterPro" id="IPR001680">
    <property type="entry name" value="WD40_rpt"/>
</dbReference>
<evidence type="ECO:0000313" key="4">
    <source>
        <dbReference type="Proteomes" id="UP000828390"/>
    </source>
</evidence>
<name>A0A9D4BHS5_DREPO</name>
<feature type="repeat" description="WD" evidence="1">
    <location>
        <begin position="409"/>
        <end position="438"/>
    </location>
</feature>
<dbReference type="InterPro" id="IPR036322">
    <property type="entry name" value="WD40_repeat_dom_sf"/>
</dbReference>
<dbReference type="PANTHER" id="PTHR19855:SF34">
    <property type="entry name" value="F-BOX_WD REPEAT-CONTAINING PROTEIN 9"/>
    <property type="match status" value="1"/>
</dbReference>
<feature type="repeat" description="WD" evidence="1">
    <location>
        <begin position="203"/>
        <end position="242"/>
    </location>
</feature>
<sequence>MDVGRKEMEIEDKVVIDKLDQMNLYMDDHETREANVIHSEDCNTNKSYDTIVIDSERLYLSDMPVEILIHIASFLESRDIISSLYQTCRLFCDLFSNYSYWKTRISQRWKKQYPIFEAEDFNWRKACMEREEVYKLWSDHKNNYHHFKVQDGFFAAVDVVHLFKEGRFLATGSRDRHLNILDLNKHEACMKPHGNHLTAFQDTKTHKGWVWSMASHGDTLATGSWDTFIRLWDTADGNVAMLSEFKLKTAILGLYFEQNFIAAGGFDKRLHMFDPRAPEAFTRKHYHSQPLLCVTGDEDFVITGGEDKTIAIFDRAAGKKYKQIQIPGMVMSMSYGRGHLWVGDGAGKLHVLNSQNKLFDETNMQTFDVGHKGRLTGLVHTDGGVFTGCSDSSVKVLEPSTDPSVIASLSAHSGEVTRISYNSGVLASASADISVGVWLPRKHVS</sequence>
<keyword evidence="4" id="KW-1185">Reference proteome</keyword>
<dbReference type="SUPFAM" id="SSF81383">
    <property type="entry name" value="F-box domain"/>
    <property type="match status" value="1"/>
</dbReference>
<dbReference type="PROSITE" id="PS50181">
    <property type="entry name" value="FBOX"/>
    <property type="match status" value="1"/>
</dbReference>
<proteinExistence type="predicted"/>
<evidence type="ECO:0000259" key="2">
    <source>
        <dbReference type="PROSITE" id="PS50181"/>
    </source>
</evidence>
<dbReference type="PANTHER" id="PTHR19855">
    <property type="entry name" value="WD40 REPEAT PROTEIN 12, 37"/>
    <property type="match status" value="1"/>
</dbReference>
<evidence type="ECO:0000313" key="3">
    <source>
        <dbReference type="EMBL" id="KAH3695482.1"/>
    </source>
</evidence>
<dbReference type="SMART" id="SM00320">
    <property type="entry name" value="WD40"/>
    <property type="match status" value="6"/>
</dbReference>
<organism evidence="3 4">
    <name type="scientific">Dreissena polymorpha</name>
    <name type="common">Zebra mussel</name>
    <name type="synonym">Mytilus polymorpha</name>
    <dbReference type="NCBI Taxonomy" id="45954"/>
    <lineage>
        <taxon>Eukaryota</taxon>
        <taxon>Metazoa</taxon>
        <taxon>Spiralia</taxon>
        <taxon>Lophotrochozoa</taxon>
        <taxon>Mollusca</taxon>
        <taxon>Bivalvia</taxon>
        <taxon>Autobranchia</taxon>
        <taxon>Heteroconchia</taxon>
        <taxon>Euheterodonta</taxon>
        <taxon>Imparidentia</taxon>
        <taxon>Neoheterodontei</taxon>
        <taxon>Myida</taxon>
        <taxon>Dreissenoidea</taxon>
        <taxon>Dreissenidae</taxon>
        <taxon>Dreissena</taxon>
    </lineage>
</organism>
<dbReference type="PROSITE" id="PS50082">
    <property type="entry name" value="WD_REPEATS_2"/>
    <property type="match status" value="2"/>
</dbReference>
<dbReference type="AlphaFoldDB" id="A0A9D4BHS5"/>
<dbReference type="InterPro" id="IPR036047">
    <property type="entry name" value="F-box-like_dom_sf"/>
</dbReference>
<gene>
    <name evidence="3" type="ORF">DPMN_082942</name>
</gene>
<dbReference type="EMBL" id="JAIWYP010000016">
    <property type="protein sequence ID" value="KAH3695482.1"/>
    <property type="molecule type" value="Genomic_DNA"/>
</dbReference>
<reference evidence="3" key="2">
    <citation type="submission" date="2020-11" db="EMBL/GenBank/DDBJ databases">
        <authorList>
            <person name="McCartney M.A."/>
            <person name="Auch B."/>
            <person name="Kono T."/>
            <person name="Mallez S."/>
            <person name="Becker A."/>
            <person name="Gohl D.M."/>
            <person name="Silverstein K.A.T."/>
            <person name="Koren S."/>
            <person name="Bechman K.B."/>
            <person name="Herman A."/>
            <person name="Abrahante J.E."/>
            <person name="Garbe J."/>
        </authorList>
    </citation>
    <scope>NUCLEOTIDE SEQUENCE</scope>
    <source>
        <strain evidence="3">Duluth1</strain>
        <tissue evidence="3">Whole animal</tissue>
    </source>
</reference>
<accession>A0A9D4BHS5</accession>
<protein>
    <recommendedName>
        <fullName evidence="2">F-box domain-containing protein</fullName>
    </recommendedName>
</protein>
<keyword evidence="1" id="KW-0853">WD repeat</keyword>
<dbReference type="Gene3D" id="2.130.10.10">
    <property type="entry name" value="YVTN repeat-like/Quinoprotein amine dehydrogenase"/>
    <property type="match status" value="2"/>
</dbReference>
<comment type="caution">
    <text evidence="3">The sequence shown here is derived from an EMBL/GenBank/DDBJ whole genome shotgun (WGS) entry which is preliminary data.</text>
</comment>
<dbReference type="Pfam" id="PF12937">
    <property type="entry name" value="F-box-like"/>
    <property type="match status" value="1"/>
</dbReference>
<dbReference type="PROSITE" id="PS50294">
    <property type="entry name" value="WD_REPEATS_REGION"/>
    <property type="match status" value="1"/>
</dbReference>
<dbReference type="InterPro" id="IPR001810">
    <property type="entry name" value="F-box_dom"/>
</dbReference>
<dbReference type="Proteomes" id="UP000828390">
    <property type="component" value="Unassembled WGS sequence"/>
</dbReference>